<gene>
    <name evidence="1" type="ORF">LCGC14_2685090</name>
</gene>
<name>A0A0F9CBX3_9ZZZZ</name>
<dbReference type="AlphaFoldDB" id="A0A0F9CBX3"/>
<evidence type="ECO:0000313" key="1">
    <source>
        <dbReference type="EMBL" id="KKK94211.1"/>
    </source>
</evidence>
<accession>A0A0F9CBX3</accession>
<sequence length="92" mass="11286">MIMKFENFLNYFNEKFIEVKNKLSDTRNFKLLDMNTEAELRDEVSNQESFCFSSHYNQDIIEIYYNQNQIISEYIQDQSLYYWIGRSCYLIC</sequence>
<reference evidence="1" key="1">
    <citation type="journal article" date="2015" name="Nature">
        <title>Complex archaea that bridge the gap between prokaryotes and eukaryotes.</title>
        <authorList>
            <person name="Spang A."/>
            <person name="Saw J.H."/>
            <person name="Jorgensen S.L."/>
            <person name="Zaremba-Niedzwiedzka K."/>
            <person name="Martijn J."/>
            <person name="Lind A.E."/>
            <person name="van Eijk R."/>
            <person name="Schleper C."/>
            <person name="Guy L."/>
            <person name="Ettema T.J."/>
        </authorList>
    </citation>
    <scope>NUCLEOTIDE SEQUENCE</scope>
</reference>
<protein>
    <submittedName>
        <fullName evidence="1">Uncharacterized protein</fullName>
    </submittedName>
</protein>
<comment type="caution">
    <text evidence="1">The sequence shown here is derived from an EMBL/GenBank/DDBJ whole genome shotgun (WGS) entry which is preliminary data.</text>
</comment>
<dbReference type="EMBL" id="LAZR01047439">
    <property type="protein sequence ID" value="KKK94211.1"/>
    <property type="molecule type" value="Genomic_DNA"/>
</dbReference>
<organism evidence="1">
    <name type="scientific">marine sediment metagenome</name>
    <dbReference type="NCBI Taxonomy" id="412755"/>
    <lineage>
        <taxon>unclassified sequences</taxon>
        <taxon>metagenomes</taxon>
        <taxon>ecological metagenomes</taxon>
    </lineage>
</organism>
<proteinExistence type="predicted"/>